<accession>A0A0H2WZX8</accession>
<proteinExistence type="predicted"/>
<organism evidence="2 3">
    <name type="scientific">Staphylococcus aureus (strain COL)</name>
    <dbReference type="NCBI Taxonomy" id="93062"/>
    <lineage>
        <taxon>Bacteria</taxon>
        <taxon>Bacillati</taxon>
        <taxon>Bacillota</taxon>
        <taxon>Bacilli</taxon>
        <taxon>Bacillales</taxon>
        <taxon>Staphylococcaceae</taxon>
        <taxon>Staphylococcus</taxon>
    </lineage>
</organism>
<dbReference type="EMBL" id="CP000046">
    <property type="protein sequence ID" value="AAW38519.1"/>
    <property type="molecule type" value="Genomic_DNA"/>
</dbReference>
<evidence type="ECO:0000313" key="2">
    <source>
        <dbReference type="EMBL" id="AAW38519.1"/>
    </source>
</evidence>
<keyword evidence="1" id="KW-0812">Transmembrane</keyword>
<reference evidence="2 3" key="1">
    <citation type="journal article" date="2005" name="J. Bacteriol.">
        <title>Insights on evolution of virulence and resistance from the complete genome analysis of an early methicillin-resistant Staphylococcus aureus strain and a biofilm-producing methicillin-resistant Staphylococcus epidermidis strain.</title>
        <authorList>
            <person name="Gill S.R."/>
            <person name="Fouts D.E."/>
            <person name="Archer G.L."/>
            <person name="Mongodin E.F."/>
            <person name="Deboy R.T."/>
            <person name="Ravel J."/>
            <person name="Paulsen I.T."/>
            <person name="Kolonay J.F."/>
            <person name="Brinkac L."/>
            <person name="Beanan M."/>
            <person name="Dodson R.J."/>
            <person name="Daugherty S.C."/>
            <person name="Madupu R."/>
            <person name="Angiuoli S.V."/>
            <person name="Durkin A.S."/>
            <person name="Haft D.H."/>
            <person name="Vamathevan J."/>
            <person name="Khouri H."/>
            <person name="Utterback T."/>
            <person name="Lee C."/>
            <person name="Dimitrov G."/>
            <person name="Jiang L."/>
            <person name="Qin H."/>
            <person name="Weidman J."/>
            <person name="Tran K."/>
            <person name="Kang K."/>
            <person name="Hance I.R."/>
            <person name="Nelson K.E."/>
            <person name="Fraser C.M."/>
        </authorList>
    </citation>
    <scope>NUCLEOTIDE SEQUENCE [LARGE SCALE GENOMIC DNA]</scope>
    <source>
        <strain evidence="2 3">COL</strain>
    </source>
</reference>
<sequence>MHINSRMLKTSAVISNTLLVIGLVCLFMMKLVLAITFFAVSLSISLVVFNMMFRDRTTMKVIVNASFLIVILAIVVAYFLLSK</sequence>
<protein>
    <submittedName>
        <fullName evidence="2">Uncharacterized protein</fullName>
    </submittedName>
</protein>
<dbReference type="KEGG" id="sac:SACOL2299"/>
<evidence type="ECO:0000256" key="1">
    <source>
        <dbReference type="SAM" id="Phobius"/>
    </source>
</evidence>
<evidence type="ECO:0000313" key="3">
    <source>
        <dbReference type="Proteomes" id="UP000000530"/>
    </source>
</evidence>
<keyword evidence="1" id="KW-0472">Membrane</keyword>
<feature type="transmembrane region" description="Helical" evidence="1">
    <location>
        <begin position="61"/>
        <end position="81"/>
    </location>
</feature>
<gene>
    <name evidence="2" type="ordered locus">SACOL2299</name>
</gene>
<dbReference type="HOGENOM" id="CLU_196113_0_0_9"/>
<keyword evidence="1" id="KW-1133">Transmembrane helix</keyword>
<name>A0A0H2WZX8_STAAC</name>
<feature type="transmembrane region" description="Helical" evidence="1">
    <location>
        <begin position="20"/>
        <end position="49"/>
    </location>
</feature>
<dbReference type="AlphaFoldDB" id="A0A0H2WZX8"/>
<dbReference type="Proteomes" id="UP000000530">
    <property type="component" value="Chromosome"/>
</dbReference>